<feature type="modified residue" description="4-aspartylphosphate" evidence="11">
    <location>
        <position position="673"/>
    </location>
</feature>
<dbReference type="InterPro" id="IPR000700">
    <property type="entry name" value="PAS-assoc_C"/>
</dbReference>
<proteinExistence type="predicted"/>
<dbReference type="FunFam" id="3.30.565.10:FF:000010">
    <property type="entry name" value="Sensor histidine kinase RcsC"/>
    <property type="match status" value="1"/>
</dbReference>
<dbReference type="PANTHER" id="PTHR45339:SF1">
    <property type="entry name" value="HYBRID SIGNAL TRANSDUCTION HISTIDINE KINASE J"/>
    <property type="match status" value="1"/>
</dbReference>
<evidence type="ECO:0000256" key="8">
    <source>
        <dbReference type="ARBA" id="ARBA00023012"/>
    </source>
</evidence>
<evidence type="ECO:0000256" key="2">
    <source>
        <dbReference type="ARBA" id="ARBA00012438"/>
    </source>
</evidence>
<organism evidence="17 18">
    <name type="scientific">Bradyrhizobium betae</name>
    <dbReference type="NCBI Taxonomy" id="244734"/>
    <lineage>
        <taxon>Bacteria</taxon>
        <taxon>Pseudomonadati</taxon>
        <taxon>Pseudomonadota</taxon>
        <taxon>Alphaproteobacteria</taxon>
        <taxon>Hyphomicrobiales</taxon>
        <taxon>Nitrobacteraceae</taxon>
        <taxon>Bradyrhizobium</taxon>
    </lineage>
</organism>
<feature type="domain" description="PAC" evidence="16">
    <location>
        <begin position="308"/>
        <end position="359"/>
    </location>
</feature>
<dbReference type="InterPro" id="IPR013656">
    <property type="entry name" value="PAS_4"/>
</dbReference>
<dbReference type="CDD" id="cd00082">
    <property type="entry name" value="HisKA"/>
    <property type="match status" value="1"/>
</dbReference>
<keyword evidence="13" id="KW-1133">Transmembrane helix</keyword>
<dbReference type="Pfam" id="PF00512">
    <property type="entry name" value="HisKA"/>
    <property type="match status" value="1"/>
</dbReference>
<evidence type="ECO:0000256" key="10">
    <source>
        <dbReference type="ARBA" id="ARBA00068150"/>
    </source>
</evidence>
<evidence type="ECO:0000259" key="14">
    <source>
        <dbReference type="PROSITE" id="PS50109"/>
    </source>
</evidence>
<gene>
    <name evidence="17" type="ORF">DCM83_21525</name>
</gene>
<dbReference type="Gene3D" id="3.40.50.2300">
    <property type="match status" value="1"/>
</dbReference>
<dbReference type="SUPFAM" id="SSF47384">
    <property type="entry name" value="Homodimeric domain of signal transducing histidine kinase"/>
    <property type="match status" value="1"/>
</dbReference>
<dbReference type="CDD" id="cd17546">
    <property type="entry name" value="REC_hyHK_CKI1_RcsC-like"/>
    <property type="match status" value="1"/>
</dbReference>
<dbReference type="PROSITE" id="PS50110">
    <property type="entry name" value="RESPONSE_REGULATORY"/>
    <property type="match status" value="1"/>
</dbReference>
<feature type="domain" description="Histidine kinase" evidence="14">
    <location>
        <begin position="369"/>
        <end position="594"/>
    </location>
</feature>
<dbReference type="Gene3D" id="3.30.450.20">
    <property type="entry name" value="PAS domain"/>
    <property type="match status" value="1"/>
</dbReference>
<dbReference type="SUPFAM" id="SSF55874">
    <property type="entry name" value="ATPase domain of HSP90 chaperone/DNA topoisomerase II/histidine kinase"/>
    <property type="match status" value="1"/>
</dbReference>
<dbReference type="InterPro" id="IPR035965">
    <property type="entry name" value="PAS-like_dom_sf"/>
</dbReference>
<dbReference type="SUPFAM" id="SSF52172">
    <property type="entry name" value="CheY-like"/>
    <property type="match status" value="1"/>
</dbReference>
<evidence type="ECO:0000256" key="9">
    <source>
        <dbReference type="ARBA" id="ARBA00064003"/>
    </source>
</evidence>
<feature type="domain" description="Response regulatory" evidence="15">
    <location>
        <begin position="624"/>
        <end position="741"/>
    </location>
</feature>
<dbReference type="AlphaFoldDB" id="A0AAE9SVH2"/>
<name>A0AAE9SVH2_9BRAD</name>
<dbReference type="PROSITE" id="PS50109">
    <property type="entry name" value="HIS_KIN"/>
    <property type="match status" value="1"/>
</dbReference>
<dbReference type="EC" id="2.7.13.3" evidence="2"/>
<dbReference type="InterPro" id="IPR005467">
    <property type="entry name" value="His_kinase_dom"/>
</dbReference>
<dbReference type="SMART" id="SM00448">
    <property type="entry name" value="REC"/>
    <property type="match status" value="1"/>
</dbReference>
<dbReference type="GO" id="GO:0000155">
    <property type="term" value="F:phosphorelay sensor kinase activity"/>
    <property type="evidence" value="ECO:0007669"/>
    <property type="project" value="InterPro"/>
</dbReference>
<feature type="region of interest" description="Disordered" evidence="12">
    <location>
        <begin position="749"/>
        <end position="773"/>
    </location>
</feature>
<dbReference type="SUPFAM" id="SSF55785">
    <property type="entry name" value="PYP-like sensor domain (PAS domain)"/>
    <property type="match status" value="1"/>
</dbReference>
<evidence type="ECO:0000256" key="4">
    <source>
        <dbReference type="ARBA" id="ARBA00022679"/>
    </source>
</evidence>
<evidence type="ECO:0000256" key="3">
    <source>
        <dbReference type="ARBA" id="ARBA00022553"/>
    </source>
</evidence>
<comment type="catalytic activity">
    <reaction evidence="1">
        <text>ATP + protein L-histidine = ADP + protein N-phospho-L-histidine.</text>
        <dbReference type="EC" id="2.7.13.3"/>
    </reaction>
</comment>
<dbReference type="InterPro" id="IPR036097">
    <property type="entry name" value="HisK_dim/P_sf"/>
</dbReference>
<reference evidence="17" key="1">
    <citation type="submission" date="2018-04" db="EMBL/GenBank/DDBJ databases">
        <title>Genomes of Endosymbiotic and Endophytic Bradyrhizobium Publication status.</title>
        <authorList>
            <person name="Guha S."/>
            <person name="Jorrin B."/>
            <person name="Sarkar M."/>
            <person name="Poole P.S."/>
            <person name="DasGupta M."/>
        </authorList>
    </citation>
    <scope>NUCLEOTIDE SEQUENCE</scope>
    <source>
        <strain evidence="17">WBOS16</strain>
    </source>
</reference>
<dbReference type="SMART" id="SM00387">
    <property type="entry name" value="HATPase_c"/>
    <property type="match status" value="1"/>
</dbReference>
<keyword evidence="3 11" id="KW-0597">Phosphoprotein</keyword>
<dbReference type="InterPro" id="IPR011006">
    <property type="entry name" value="CheY-like_superfamily"/>
</dbReference>
<dbReference type="CDD" id="cd16922">
    <property type="entry name" value="HATPase_EvgS-ArcB-TorS-like"/>
    <property type="match status" value="1"/>
</dbReference>
<dbReference type="Pfam" id="PF00072">
    <property type="entry name" value="Response_reg"/>
    <property type="match status" value="1"/>
</dbReference>
<evidence type="ECO:0000313" key="17">
    <source>
        <dbReference type="EMBL" id="UUO69778.1"/>
    </source>
</evidence>
<dbReference type="Pfam" id="PF08448">
    <property type="entry name" value="PAS_4"/>
    <property type="match status" value="1"/>
</dbReference>
<dbReference type="EMBL" id="CP028989">
    <property type="protein sequence ID" value="UUO69778.1"/>
    <property type="molecule type" value="Genomic_DNA"/>
</dbReference>
<dbReference type="GO" id="GO:0005524">
    <property type="term" value="F:ATP binding"/>
    <property type="evidence" value="ECO:0007669"/>
    <property type="project" value="UniProtKB-KW"/>
</dbReference>
<evidence type="ECO:0000256" key="1">
    <source>
        <dbReference type="ARBA" id="ARBA00000085"/>
    </source>
</evidence>
<keyword evidence="8" id="KW-0902">Two-component regulatory system</keyword>
<keyword evidence="4" id="KW-0808">Transferase</keyword>
<dbReference type="InterPro" id="IPR003661">
    <property type="entry name" value="HisK_dim/P_dom"/>
</dbReference>
<sequence>MKRAALRDGLIGAFLYWLGGFEIEDGLTAGLSEREIGRIRAKQIDAVTRLIPVTMAVTMLNVAIVLILFWGRGWNDFLAIWGLTLAATASLAVRSWRKSHQNPPQEASPRAARQMLRQAFFLAAIWGALPLALFSRIEPTGQLILACLMVGMMSGGAFTLSTFPRAGLVYLATMTVACAGALLLCGTGPYLVTAVFLLLFAFFMARNIVSQGNLFLGNLKAQLELERQTEIISLLLKDFQANASDWLWQTDAEGRLVDVPDRFADVAQVPLPLLKGSYFADVLDMLCPEDKSAAYNVVGLMEQNEPLHEMNLKVVAGGEARLWSLTAKPAYDREGQFLGYRGFGRDVTERWRAEKAEAESRAKSDFLAVMSHEIRTPMNGVLGLASMLLETKLDPEQREAVTTIRESGDNLQRILNDILDLSKLEAGRFQFEAIDFTPQMLVETVANVARASVKSNGKSKDLAIRLELDPNLPPTLRGDVARIRQVLLNLASNAVKFTDEGEVTISATCQARRDLLATVEWAVTDSGIGIAPEKLGQLFSDFAQADASISRRFGGTGLGLAISRRIIEQMGGTIGVTSTPGQGSTFRFTLVLPWSQAQASGHASERDEADVLKARIAGLDRPLKVLVAEDDAVNRMVVSKMLGAFDVELRVVTDGAEAVAAASEGNYDVVLMDVRMPDMDGLAATRAIRAQGGRFASLPIVALTANAFPEDVRICREAGMSDFLAKPLRKPALVAALLRALDGYTMSDDAPLQPDLMPMETEWTDEERQATGA</sequence>
<evidence type="ECO:0000256" key="7">
    <source>
        <dbReference type="ARBA" id="ARBA00022840"/>
    </source>
</evidence>
<dbReference type="PRINTS" id="PR00344">
    <property type="entry name" value="BCTRLSENSOR"/>
</dbReference>
<dbReference type="PANTHER" id="PTHR45339">
    <property type="entry name" value="HYBRID SIGNAL TRANSDUCTION HISTIDINE KINASE J"/>
    <property type="match status" value="1"/>
</dbReference>
<feature type="transmembrane region" description="Helical" evidence="13">
    <location>
        <begin position="77"/>
        <end position="96"/>
    </location>
</feature>
<keyword evidence="13" id="KW-0472">Membrane</keyword>
<dbReference type="InterPro" id="IPR004358">
    <property type="entry name" value="Sig_transdc_His_kin-like_C"/>
</dbReference>
<feature type="transmembrane region" description="Helical" evidence="13">
    <location>
        <begin position="50"/>
        <end position="71"/>
    </location>
</feature>
<keyword evidence="5" id="KW-0547">Nucleotide-binding</keyword>
<evidence type="ECO:0000256" key="5">
    <source>
        <dbReference type="ARBA" id="ARBA00022741"/>
    </source>
</evidence>
<dbReference type="Pfam" id="PF02518">
    <property type="entry name" value="HATPase_c"/>
    <property type="match status" value="1"/>
</dbReference>
<accession>A0AAE9SVH2</accession>
<feature type="transmembrane region" description="Helical" evidence="13">
    <location>
        <begin position="116"/>
        <end position="137"/>
    </location>
</feature>
<evidence type="ECO:0000256" key="11">
    <source>
        <dbReference type="PROSITE-ProRule" id="PRU00169"/>
    </source>
</evidence>
<dbReference type="Gene3D" id="1.10.287.130">
    <property type="match status" value="1"/>
</dbReference>
<evidence type="ECO:0000259" key="16">
    <source>
        <dbReference type="PROSITE" id="PS50113"/>
    </source>
</evidence>
<feature type="transmembrane region" description="Helical" evidence="13">
    <location>
        <begin position="143"/>
        <end position="160"/>
    </location>
</feature>
<comment type="subunit">
    <text evidence="9">At low DSF concentrations, interacts with RpfF.</text>
</comment>
<keyword evidence="7" id="KW-0067">ATP-binding</keyword>
<evidence type="ECO:0000313" key="18">
    <source>
        <dbReference type="Proteomes" id="UP001058872"/>
    </source>
</evidence>
<dbReference type="SMART" id="SM00388">
    <property type="entry name" value="HisKA"/>
    <property type="match status" value="1"/>
</dbReference>
<dbReference type="Proteomes" id="UP001058872">
    <property type="component" value="Chromosome"/>
</dbReference>
<dbReference type="InterPro" id="IPR036890">
    <property type="entry name" value="HATPase_C_sf"/>
</dbReference>
<evidence type="ECO:0000259" key="15">
    <source>
        <dbReference type="PROSITE" id="PS50110"/>
    </source>
</evidence>
<evidence type="ECO:0000256" key="13">
    <source>
        <dbReference type="SAM" id="Phobius"/>
    </source>
</evidence>
<dbReference type="FunFam" id="1.10.287.130:FF:000002">
    <property type="entry name" value="Two-component osmosensing histidine kinase"/>
    <property type="match status" value="1"/>
</dbReference>
<dbReference type="RefSeq" id="WP_257179924.1">
    <property type="nucleotide sequence ID" value="NZ_CP028989.1"/>
</dbReference>
<dbReference type="PROSITE" id="PS50113">
    <property type="entry name" value="PAC"/>
    <property type="match status" value="1"/>
</dbReference>
<protein>
    <recommendedName>
        <fullName evidence="10">Sensory/regulatory protein RpfC</fullName>
        <ecNumber evidence="2">2.7.13.3</ecNumber>
    </recommendedName>
</protein>
<keyword evidence="6 17" id="KW-0418">Kinase</keyword>
<evidence type="ECO:0000256" key="12">
    <source>
        <dbReference type="SAM" id="MobiDB-lite"/>
    </source>
</evidence>
<keyword evidence="13" id="KW-0812">Transmembrane</keyword>
<dbReference type="Gene3D" id="3.30.565.10">
    <property type="entry name" value="Histidine kinase-like ATPase, C-terminal domain"/>
    <property type="match status" value="1"/>
</dbReference>
<dbReference type="InterPro" id="IPR001789">
    <property type="entry name" value="Sig_transdc_resp-reg_receiver"/>
</dbReference>
<evidence type="ECO:0000256" key="6">
    <source>
        <dbReference type="ARBA" id="ARBA00022777"/>
    </source>
</evidence>
<dbReference type="InterPro" id="IPR003594">
    <property type="entry name" value="HATPase_dom"/>
</dbReference>